<sequence length="84" mass="9018">MRSISRGKASLLHGMNTEVGVSLGMKRKRQQYQNNGRPPDTTDALAKAAPKKSKKAKKSSNFIKAPGQGYASYLAANDNPAQAN</sequence>
<evidence type="ECO:0000313" key="2">
    <source>
        <dbReference type="EMBL" id="OAV93389.1"/>
    </source>
</evidence>
<name>A0A0C4EJF4_PUCT1</name>
<proteinExistence type="predicted"/>
<reference evidence="3 4" key="3">
    <citation type="journal article" date="2017" name="G3 (Bethesda)">
        <title>Comparative analysis highlights variable genome content of wheat rusts and divergence of the mating loci.</title>
        <authorList>
            <person name="Cuomo C.A."/>
            <person name="Bakkeren G."/>
            <person name="Khalil H.B."/>
            <person name="Panwar V."/>
            <person name="Joly D."/>
            <person name="Linning R."/>
            <person name="Sakthikumar S."/>
            <person name="Song X."/>
            <person name="Adiconis X."/>
            <person name="Fan L."/>
            <person name="Goldberg J.M."/>
            <person name="Levin J.Z."/>
            <person name="Young S."/>
            <person name="Zeng Q."/>
            <person name="Anikster Y."/>
            <person name="Bruce M."/>
            <person name="Wang M."/>
            <person name="Yin C."/>
            <person name="McCallum B."/>
            <person name="Szabo L.J."/>
            <person name="Hulbert S."/>
            <person name="Chen X."/>
            <person name="Fellers J.P."/>
        </authorList>
    </citation>
    <scope>NUCLEOTIDE SEQUENCE</scope>
    <source>
        <strain evidence="3">isolate 1-1 / race 1 (BBBD)</strain>
        <strain evidence="4">Isolate 1-1 / race 1 (BBBD)</strain>
    </source>
</reference>
<feature type="region of interest" description="Disordered" evidence="1">
    <location>
        <begin position="22"/>
        <end position="63"/>
    </location>
</feature>
<dbReference type="EnsemblFungi" id="PTTG_00872-t43_1">
    <property type="protein sequence ID" value="PTTG_00872-t43_1-p1"/>
    <property type="gene ID" value="PTTG_00872"/>
</dbReference>
<keyword evidence="4" id="KW-1185">Reference proteome</keyword>
<accession>A0A0C4EJF4</accession>
<dbReference type="Proteomes" id="UP000005240">
    <property type="component" value="Unassembled WGS sequence"/>
</dbReference>
<dbReference type="AlphaFoldDB" id="A0A0C4EJF4"/>
<organism evidence="2">
    <name type="scientific">Puccinia triticina (isolate 1-1 / race 1 (BBBD))</name>
    <name type="common">Brown leaf rust fungus</name>
    <dbReference type="NCBI Taxonomy" id="630390"/>
    <lineage>
        <taxon>Eukaryota</taxon>
        <taxon>Fungi</taxon>
        <taxon>Dikarya</taxon>
        <taxon>Basidiomycota</taxon>
        <taxon>Pucciniomycotina</taxon>
        <taxon>Pucciniomycetes</taxon>
        <taxon>Pucciniales</taxon>
        <taxon>Pucciniaceae</taxon>
        <taxon>Puccinia</taxon>
    </lineage>
</organism>
<dbReference type="OrthoDB" id="2624269at2759"/>
<reference evidence="2" key="1">
    <citation type="submission" date="2009-11" db="EMBL/GenBank/DDBJ databases">
        <authorList>
            <consortium name="The Broad Institute Genome Sequencing Platform"/>
            <person name="Ward D."/>
            <person name="Feldgarden M."/>
            <person name="Earl A."/>
            <person name="Young S.K."/>
            <person name="Zeng Q."/>
            <person name="Koehrsen M."/>
            <person name="Alvarado L."/>
            <person name="Berlin A."/>
            <person name="Bochicchio J."/>
            <person name="Borenstein D."/>
            <person name="Chapman S.B."/>
            <person name="Chen Z."/>
            <person name="Engels R."/>
            <person name="Freedman E."/>
            <person name="Gellesch M."/>
            <person name="Goldberg J."/>
            <person name="Griggs A."/>
            <person name="Gujja S."/>
            <person name="Heilman E."/>
            <person name="Heiman D."/>
            <person name="Hepburn T."/>
            <person name="Howarth C."/>
            <person name="Jen D."/>
            <person name="Larson L."/>
            <person name="Lewis B."/>
            <person name="Mehta T."/>
            <person name="Park D."/>
            <person name="Pearson M."/>
            <person name="Roberts A."/>
            <person name="Saif S."/>
            <person name="Shea T."/>
            <person name="Shenoy N."/>
            <person name="Sisk P."/>
            <person name="Stolte C."/>
            <person name="Sykes S."/>
            <person name="Thomson T."/>
            <person name="Walk T."/>
            <person name="White J."/>
            <person name="Yandava C."/>
            <person name="Izard J."/>
            <person name="Baranova O.V."/>
            <person name="Blanton J.M."/>
            <person name="Tanner A.C."/>
            <person name="Dewhirst F.E."/>
            <person name="Haas B."/>
            <person name="Nusbaum C."/>
            <person name="Birren B."/>
        </authorList>
    </citation>
    <scope>NUCLEOTIDE SEQUENCE [LARGE SCALE GENOMIC DNA]</scope>
    <source>
        <strain evidence="2">1-1 BBBD Race 1</strain>
    </source>
</reference>
<dbReference type="VEuPathDB" id="FungiDB:PTTG_00872"/>
<protein>
    <submittedName>
        <fullName evidence="2 3">Uncharacterized protein</fullName>
    </submittedName>
</protein>
<reference evidence="3" key="4">
    <citation type="submission" date="2025-05" db="UniProtKB">
        <authorList>
            <consortium name="EnsemblFungi"/>
        </authorList>
    </citation>
    <scope>IDENTIFICATION</scope>
    <source>
        <strain evidence="3">isolate 1-1 / race 1 (BBBD)</strain>
    </source>
</reference>
<feature type="compositionally biased region" description="Basic residues" evidence="1">
    <location>
        <begin position="49"/>
        <end position="58"/>
    </location>
</feature>
<dbReference type="EMBL" id="ADAS02000051">
    <property type="protein sequence ID" value="OAV93389.1"/>
    <property type="molecule type" value="Genomic_DNA"/>
</dbReference>
<reference evidence="2" key="2">
    <citation type="submission" date="2016-05" db="EMBL/GenBank/DDBJ databases">
        <title>Comparative analysis highlights variable genome content of wheat rusts and divergence of the mating loci.</title>
        <authorList>
            <person name="Cuomo C.A."/>
            <person name="Bakkeren G."/>
            <person name="Szabo L."/>
            <person name="Khalil H."/>
            <person name="Joly D."/>
            <person name="Goldberg J."/>
            <person name="Young S."/>
            <person name="Zeng Q."/>
            <person name="Fellers J."/>
        </authorList>
    </citation>
    <scope>NUCLEOTIDE SEQUENCE [LARGE SCALE GENOMIC DNA]</scope>
    <source>
        <strain evidence="2">1-1 BBBD Race 1</strain>
    </source>
</reference>
<gene>
    <name evidence="2" type="ORF">PTTG_00872</name>
</gene>
<evidence type="ECO:0000313" key="3">
    <source>
        <dbReference type="EnsemblFungi" id="PTTG_00872-t43_1-p1"/>
    </source>
</evidence>
<evidence type="ECO:0000313" key="4">
    <source>
        <dbReference type="Proteomes" id="UP000005240"/>
    </source>
</evidence>
<evidence type="ECO:0000256" key="1">
    <source>
        <dbReference type="SAM" id="MobiDB-lite"/>
    </source>
</evidence>